<dbReference type="GO" id="GO:0005737">
    <property type="term" value="C:cytoplasm"/>
    <property type="evidence" value="ECO:0007669"/>
    <property type="project" value="TreeGrafter"/>
</dbReference>
<keyword evidence="3" id="KW-1185">Reference proteome</keyword>
<protein>
    <recommendedName>
        <fullName evidence="1">DJ-1/PfpI domain-containing protein</fullName>
    </recommendedName>
</protein>
<organism evidence="2 3">
    <name type="scientific">Polysphondylium violaceum</name>
    <dbReference type="NCBI Taxonomy" id="133409"/>
    <lineage>
        <taxon>Eukaryota</taxon>
        <taxon>Amoebozoa</taxon>
        <taxon>Evosea</taxon>
        <taxon>Eumycetozoa</taxon>
        <taxon>Dictyostelia</taxon>
        <taxon>Dictyosteliales</taxon>
        <taxon>Dictyosteliaceae</taxon>
        <taxon>Polysphondylium</taxon>
    </lineage>
</organism>
<reference evidence="2" key="1">
    <citation type="submission" date="2020-01" db="EMBL/GenBank/DDBJ databases">
        <title>Development of genomics and gene disruption for Polysphondylium violaceum indicates a role for the polyketide synthase stlB in stalk morphogenesis.</title>
        <authorList>
            <person name="Narita B."/>
            <person name="Kawabe Y."/>
            <person name="Kin K."/>
            <person name="Saito T."/>
            <person name="Gibbs R."/>
            <person name="Kuspa A."/>
            <person name="Muzny D."/>
            <person name="Queller D."/>
            <person name="Richards S."/>
            <person name="Strassman J."/>
            <person name="Sucgang R."/>
            <person name="Worley K."/>
            <person name="Schaap P."/>
        </authorList>
    </citation>
    <scope>NUCLEOTIDE SEQUENCE</scope>
    <source>
        <strain evidence="2">QSvi11</strain>
    </source>
</reference>
<dbReference type="Gene3D" id="3.40.50.880">
    <property type="match status" value="1"/>
</dbReference>
<sequence length="199" mass="21497">MVKLAILLSEGFEEIEAVTTIDILRRASIQIDSILVDNKQDRQVKGSHDITLVADKLLQDFSSAGNQLLDIYDGIIYPGGPAVKNLLKNDEIVALAKQFNEKGKMVAAICAAPQILAKAGLLKNKRITHYPGCNQYMEESGAFVELEQAAIIDGDIVTGSSAGNCVLFALSIIEYFKGIESKADMIKQLVISPSTGTII</sequence>
<evidence type="ECO:0000313" key="3">
    <source>
        <dbReference type="Proteomes" id="UP000695562"/>
    </source>
</evidence>
<dbReference type="Proteomes" id="UP000695562">
    <property type="component" value="Unassembled WGS sequence"/>
</dbReference>
<evidence type="ECO:0000259" key="1">
    <source>
        <dbReference type="Pfam" id="PF01965"/>
    </source>
</evidence>
<dbReference type="InterPro" id="IPR029062">
    <property type="entry name" value="Class_I_gatase-like"/>
</dbReference>
<proteinExistence type="predicted"/>
<dbReference type="CDD" id="cd03135">
    <property type="entry name" value="GATase1_DJ-1"/>
    <property type="match status" value="1"/>
</dbReference>
<dbReference type="PANTHER" id="PTHR48094">
    <property type="entry name" value="PROTEIN/NUCLEIC ACID DEGLYCASE DJ-1-RELATED"/>
    <property type="match status" value="1"/>
</dbReference>
<dbReference type="AlphaFoldDB" id="A0A8J4Q0P7"/>
<gene>
    <name evidence="2" type="ORF">CYY_001647</name>
</gene>
<dbReference type="Pfam" id="PF01965">
    <property type="entry name" value="DJ-1_PfpI"/>
    <property type="match status" value="1"/>
</dbReference>
<dbReference type="EMBL" id="AJWJ01000041">
    <property type="protein sequence ID" value="KAF2077015.1"/>
    <property type="molecule type" value="Genomic_DNA"/>
</dbReference>
<dbReference type="InterPro" id="IPR002818">
    <property type="entry name" value="DJ-1/PfpI"/>
</dbReference>
<name>A0A8J4Q0P7_9MYCE</name>
<dbReference type="PANTHER" id="PTHR48094:SF12">
    <property type="entry name" value="PARKINSON DISEASE PROTEIN 7 HOMOLOG"/>
    <property type="match status" value="1"/>
</dbReference>
<accession>A0A8J4Q0P7</accession>
<dbReference type="InterPro" id="IPR006287">
    <property type="entry name" value="DJ-1"/>
</dbReference>
<feature type="domain" description="DJ-1/PfpI" evidence="1">
    <location>
        <begin position="3"/>
        <end position="174"/>
    </location>
</feature>
<comment type="caution">
    <text evidence="2">The sequence shown here is derived from an EMBL/GenBank/DDBJ whole genome shotgun (WGS) entry which is preliminary data.</text>
</comment>
<dbReference type="NCBIfam" id="TIGR01383">
    <property type="entry name" value="not_thiJ"/>
    <property type="match status" value="1"/>
</dbReference>
<evidence type="ECO:0000313" key="2">
    <source>
        <dbReference type="EMBL" id="KAF2077015.1"/>
    </source>
</evidence>
<dbReference type="SUPFAM" id="SSF52317">
    <property type="entry name" value="Class I glutamine amidotransferase-like"/>
    <property type="match status" value="1"/>
</dbReference>
<dbReference type="OrthoDB" id="543156at2759"/>
<dbReference type="InterPro" id="IPR050325">
    <property type="entry name" value="Prot/Nucl_acid_deglycase"/>
</dbReference>